<dbReference type="RefSeq" id="WP_236591594.1">
    <property type="nucleotide sequence ID" value="NZ_CAJHCP010000002.1"/>
</dbReference>
<accession>A0ABN7HFV0</accession>
<reference evidence="1 2" key="1">
    <citation type="submission" date="2020-10" db="EMBL/GenBank/DDBJ databases">
        <authorList>
            <person name="Peeters C."/>
        </authorList>
    </citation>
    <scope>NUCLEOTIDE SEQUENCE [LARGE SCALE GENOMIC DNA]</scope>
    <source>
        <strain evidence="1 2">LMG 28140</strain>
    </source>
</reference>
<evidence type="ECO:0000313" key="2">
    <source>
        <dbReference type="Proteomes" id="UP000598032"/>
    </source>
</evidence>
<protein>
    <submittedName>
        <fullName evidence="1">Uncharacterized protein</fullName>
    </submittedName>
</protein>
<evidence type="ECO:0000313" key="1">
    <source>
        <dbReference type="EMBL" id="CAD6516439.1"/>
    </source>
</evidence>
<keyword evidence="2" id="KW-1185">Reference proteome</keyword>
<organism evidence="1 2">
    <name type="scientific">Paraburkholderia metrosideri</name>
    <dbReference type="NCBI Taxonomy" id="580937"/>
    <lineage>
        <taxon>Bacteria</taxon>
        <taxon>Pseudomonadati</taxon>
        <taxon>Pseudomonadota</taxon>
        <taxon>Betaproteobacteria</taxon>
        <taxon>Burkholderiales</taxon>
        <taxon>Burkholderiaceae</taxon>
        <taxon>Paraburkholderia</taxon>
    </lineage>
</organism>
<comment type="caution">
    <text evidence="1">The sequence shown here is derived from an EMBL/GenBank/DDBJ whole genome shotgun (WGS) entry which is preliminary data.</text>
</comment>
<dbReference type="EMBL" id="CAJHCP010000002">
    <property type="protein sequence ID" value="CAD6516439.1"/>
    <property type="molecule type" value="Genomic_DNA"/>
</dbReference>
<sequence>MTDFNITSQTTAALHATTTDTLFGYIADCRLKASQIRGDILFYALEYAYQPHPRFWRDLRTATVVEEMSRRYPEWRTELAMSGDSPDTVLKELEEIVYMNAFDEANAERLQALPVAERPVTSADASEWIFKALAEEGLQDELEYAERDGYRCGGDARIELHRLEQARQGIINERLGTIVARQFRDASMKGKH</sequence>
<name>A0ABN7HFV0_9BURK</name>
<proteinExistence type="predicted"/>
<dbReference type="Proteomes" id="UP000598032">
    <property type="component" value="Unassembled WGS sequence"/>
</dbReference>
<gene>
    <name evidence="1" type="ORF">LMG28140_00781</name>
</gene>